<dbReference type="InterPro" id="IPR002657">
    <property type="entry name" value="BilAc:Na_symport/Acr3"/>
</dbReference>
<dbReference type="EMBL" id="LTAO01000012">
    <property type="protein sequence ID" value="KYG31944.1"/>
    <property type="molecule type" value="Genomic_DNA"/>
</dbReference>
<keyword evidence="6 8" id="KW-1133">Transmembrane helix</keyword>
<keyword evidence="3" id="KW-0813">Transport</keyword>
<organism evidence="9 10">
    <name type="scientific">Alkalihalobacillus trypoxylicola</name>
    <dbReference type="NCBI Taxonomy" id="519424"/>
    <lineage>
        <taxon>Bacteria</taxon>
        <taxon>Bacillati</taxon>
        <taxon>Bacillota</taxon>
        <taxon>Bacilli</taxon>
        <taxon>Bacillales</taxon>
        <taxon>Bacillaceae</taxon>
        <taxon>Alkalihalobacillus</taxon>
    </lineage>
</organism>
<dbReference type="GO" id="GO:0015104">
    <property type="term" value="F:antimonite transmembrane transporter activity"/>
    <property type="evidence" value="ECO:0007669"/>
    <property type="project" value="TreeGrafter"/>
</dbReference>
<dbReference type="InterPro" id="IPR038770">
    <property type="entry name" value="Na+/solute_symporter_sf"/>
</dbReference>
<dbReference type="PANTHER" id="PTHR43057">
    <property type="entry name" value="ARSENITE EFFLUX TRANSPORTER"/>
    <property type="match status" value="1"/>
</dbReference>
<keyword evidence="10" id="KW-1185">Reference proteome</keyword>
<protein>
    <submittedName>
        <fullName evidence="9">Arsenic resistance protein</fullName>
    </submittedName>
</protein>
<keyword evidence="7 8" id="KW-0472">Membrane</keyword>
<evidence type="ECO:0000256" key="1">
    <source>
        <dbReference type="ARBA" id="ARBA00004651"/>
    </source>
</evidence>
<feature type="transmembrane region" description="Helical" evidence="8">
    <location>
        <begin position="7"/>
        <end position="28"/>
    </location>
</feature>
<dbReference type="OrthoDB" id="3254016at2"/>
<dbReference type="Pfam" id="PF01758">
    <property type="entry name" value="SBF"/>
    <property type="match status" value="1"/>
</dbReference>
<dbReference type="GO" id="GO:0015105">
    <property type="term" value="F:arsenite transmembrane transporter activity"/>
    <property type="evidence" value="ECO:0007669"/>
    <property type="project" value="TreeGrafter"/>
</dbReference>
<keyword evidence="5 8" id="KW-0812">Transmembrane</keyword>
<feature type="transmembrane region" description="Helical" evidence="8">
    <location>
        <begin position="259"/>
        <end position="281"/>
    </location>
</feature>
<dbReference type="InterPro" id="IPR004706">
    <property type="entry name" value="Arsenical-R_Acr3"/>
</dbReference>
<dbReference type="AlphaFoldDB" id="A0A161PGN3"/>
<evidence type="ECO:0000256" key="6">
    <source>
        <dbReference type="ARBA" id="ARBA00022989"/>
    </source>
</evidence>
<dbReference type="STRING" id="519424.AZF04_03985"/>
<sequence length="318" mass="36159">MNNFEKYQTFFILLAIAIGLLLGQFAFFESHAESFILPFLLLLLYGIFLSIPLKGIKKALKNRSFLTTSIIINFIWTPFLAWVLGYLFLINHPAIWLGFILLLVTPCTDWYLIFTSTAKGNLALSTTLLPVNLLLQVILLPVYIYIFTHTMETVKMPFLLESVITVLIVPLVFAGLTRFVMLRKPQKWQTKMVSFMIANQLLFLCLAIIAMFASQSSYLMENGHAFFLILLPFLSFYIINFIIALLIGHFLKYRYEDTASLCMTILARNSPIALAIVLAVFPNQPSIALALIIGPLLELPILAIISQLLLHLKRTKIY</sequence>
<dbReference type="PANTHER" id="PTHR43057:SF1">
    <property type="entry name" value="ARSENICAL-RESISTANCE PROTEIN 3"/>
    <property type="match status" value="1"/>
</dbReference>
<dbReference type="GO" id="GO:0005886">
    <property type="term" value="C:plasma membrane"/>
    <property type="evidence" value="ECO:0007669"/>
    <property type="project" value="UniProtKB-SubCell"/>
</dbReference>
<evidence type="ECO:0000256" key="2">
    <source>
        <dbReference type="ARBA" id="ARBA00010110"/>
    </source>
</evidence>
<accession>A0A161PGN3</accession>
<dbReference type="Proteomes" id="UP000075806">
    <property type="component" value="Unassembled WGS sequence"/>
</dbReference>
<evidence type="ECO:0000256" key="3">
    <source>
        <dbReference type="ARBA" id="ARBA00022448"/>
    </source>
</evidence>
<gene>
    <name evidence="9" type="ORF">AZF04_03985</name>
</gene>
<feature type="transmembrane region" description="Helical" evidence="8">
    <location>
        <begin position="287"/>
        <end position="310"/>
    </location>
</feature>
<feature type="transmembrane region" description="Helical" evidence="8">
    <location>
        <begin position="94"/>
        <end position="114"/>
    </location>
</feature>
<feature type="transmembrane region" description="Helical" evidence="8">
    <location>
        <begin position="65"/>
        <end position="88"/>
    </location>
</feature>
<comment type="caution">
    <text evidence="9">The sequence shown here is derived from an EMBL/GenBank/DDBJ whole genome shotgun (WGS) entry which is preliminary data.</text>
</comment>
<evidence type="ECO:0000256" key="5">
    <source>
        <dbReference type="ARBA" id="ARBA00022692"/>
    </source>
</evidence>
<proteinExistence type="inferred from homology"/>
<comment type="similarity">
    <text evidence="2">Belongs to the arsenical resistance-3 (ACR3) (TC 2.A.59) family.</text>
</comment>
<dbReference type="Gene3D" id="1.20.1530.20">
    <property type="match status" value="1"/>
</dbReference>
<keyword evidence="4" id="KW-1003">Cell membrane</keyword>
<dbReference type="GO" id="GO:0015297">
    <property type="term" value="F:antiporter activity"/>
    <property type="evidence" value="ECO:0007669"/>
    <property type="project" value="InterPro"/>
</dbReference>
<feature type="transmembrane region" description="Helical" evidence="8">
    <location>
        <begin position="34"/>
        <end position="53"/>
    </location>
</feature>
<evidence type="ECO:0000256" key="8">
    <source>
        <dbReference type="SAM" id="Phobius"/>
    </source>
</evidence>
<feature type="transmembrane region" description="Helical" evidence="8">
    <location>
        <begin position="158"/>
        <end position="181"/>
    </location>
</feature>
<comment type="subcellular location">
    <subcellularLocation>
        <location evidence="1">Cell membrane</location>
        <topology evidence="1">Multi-pass membrane protein</topology>
    </subcellularLocation>
</comment>
<evidence type="ECO:0000256" key="4">
    <source>
        <dbReference type="ARBA" id="ARBA00022475"/>
    </source>
</evidence>
<feature type="transmembrane region" description="Helical" evidence="8">
    <location>
        <begin position="225"/>
        <end position="247"/>
    </location>
</feature>
<evidence type="ECO:0000313" key="9">
    <source>
        <dbReference type="EMBL" id="KYG31944.1"/>
    </source>
</evidence>
<evidence type="ECO:0000313" key="10">
    <source>
        <dbReference type="Proteomes" id="UP000075806"/>
    </source>
</evidence>
<feature type="transmembrane region" description="Helical" evidence="8">
    <location>
        <begin position="126"/>
        <end position="146"/>
    </location>
</feature>
<dbReference type="RefSeq" id="WP_061948300.1">
    <property type="nucleotide sequence ID" value="NZ_LTAO01000012.1"/>
</dbReference>
<feature type="transmembrane region" description="Helical" evidence="8">
    <location>
        <begin position="193"/>
        <end position="213"/>
    </location>
</feature>
<reference evidence="9" key="1">
    <citation type="submission" date="2016-02" db="EMBL/GenBank/DDBJ databases">
        <title>Genome sequence of Bacillus trypoxylicola KCTC 13244(T).</title>
        <authorList>
            <person name="Jeong H."/>
            <person name="Park S.-H."/>
            <person name="Choi S.-K."/>
        </authorList>
    </citation>
    <scope>NUCLEOTIDE SEQUENCE [LARGE SCALE GENOMIC DNA]</scope>
    <source>
        <strain evidence="9">KCTC 13244</strain>
    </source>
</reference>
<name>A0A161PGN3_9BACI</name>
<evidence type="ECO:0000256" key="7">
    <source>
        <dbReference type="ARBA" id="ARBA00023136"/>
    </source>
</evidence>